<proteinExistence type="predicted"/>
<accession>A0A7J6HV07</accession>
<sequence>MTAAEITDLFERLASHLNGSPSSCHEQALQLSISNFNLNPRSRVRVLDTALSLMCFKAPQVFDSTVKYLMETIVSVLSSSISCKVFQFHKDEVLLIGTSISRRDFPGLIEACSDVLQKLERHGTQYKDLLYSVLRVAISSSCYRFPYPSRPILSVKSLDERATAVSKLLSTCPKGLSFDNSNIPFRLMSWFVDQLTLKNDILKILHESMERPFLFLCKEFHERIDWRDIVKCLVLSPAMFIETRALLHRWFLLTGLSSVLELLNALCLVMLDVISRPTWWDFSMDLGSKLPFANSFFPYHYHFFRILAGPISQVSLLHLDIGTSELMSCSSKQFVSNMKTPGMMAENIDHKSYWALAINFPNWFYFASALLFSDKSFQDKVYSKCITDTSKIGYEESHSSAAARYIAWILNPVSISDQDLLANLLVKISISMAFKQIDSGSCKKKTASVRKILKKPKTCSKYNTYSEQFDCQLVALWLEEFKSLTAKYCDTKSSCDLSMRKNTLFRRIPLGILLGCLNYLDEEVCELLLHYAATDRIPQSRKIEISSLKNIKSNNEEILVRVDNYTKDEAISGASLVFSLTDIVESMSASLFETEDDGVDFICLVKIRVGKFLTKCINRLIQLKIEEDGKQLVMDLCARLKQWLHQGHRVLDINKYVDELIKVLSNNSSL</sequence>
<evidence type="ECO:0000313" key="2">
    <source>
        <dbReference type="Proteomes" id="UP000583929"/>
    </source>
</evidence>
<dbReference type="EMBL" id="JAATIQ010000025">
    <property type="protein sequence ID" value="KAF4398639.1"/>
    <property type="molecule type" value="Genomic_DNA"/>
</dbReference>
<name>A0A7J6HV07_CANSA</name>
<dbReference type="Proteomes" id="UP000583929">
    <property type="component" value="Unassembled WGS sequence"/>
</dbReference>
<protein>
    <submittedName>
        <fullName evidence="1">Uncharacterized protein</fullName>
    </submittedName>
</protein>
<dbReference type="AlphaFoldDB" id="A0A7J6HV07"/>
<organism evidence="1 2">
    <name type="scientific">Cannabis sativa</name>
    <name type="common">Hemp</name>
    <name type="synonym">Marijuana</name>
    <dbReference type="NCBI Taxonomy" id="3483"/>
    <lineage>
        <taxon>Eukaryota</taxon>
        <taxon>Viridiplantae</taxon>
        <taxon>Streptophyta</taxon>
        <taxon>Embryophyta</taxon>
        <taxon>Tracheophyta</taxon>
        <taxon>Spermatophyta</taxon>
        <taxon>Magnoliopsida</taxon>
        <taxon>eudicotyledons</taxon>
        <taxon>Gunneridae</taxon>
        <taxon>Pentapetalae</taxon>
        <taxon>rosids</taxon>
        <taxon>fabids</taxon>
        <taxon>Rosales</taxon>
        <taxon>Cannabaceae</taxon>
        <taxon>Cannabis</taxon>
    </lineage>
</organism>
<gene>
    <name evidence="1" type="ORF">G4B88_013728</name>
</gene>
<dbReference type="OrthoDB" id="1917939at2759"/>
<keyword evidence="2" id="KW-1185">Reference proteome</keyword>
<comment type="caution">
    <text evidence="1">The sequence shown here is derived from an EMBL/GenBank/DDBJ whole genome shotgun (WGS) entry which is preliminary data.</text>
</comment>
<dbReference type="PANTHER" id="PTHR48221:SF2">
    <property type="entry name" value="ACYL-COA SYNTHETASE FAMILY PROTEIN"/>
    <property type="match status" value="1"/>
</dbReference>
<evidence type="ECO:0000313" key="1">
    <source>
        <dbReference type="EMBL" id="KAF4398639.1"/>
    </source>
</evidence>
<dbReference type="PANTHER" id="PTHR48221">
    <property type="entry name" value="ACYL-COA SYNTHETASE FAMILY PROTEIN"/>
    <property type="match status" value="1"/>
</dbReference>
<reference evidence="1 2" key="1">
    <citation type="journal article" date="2020" name="bioRxiv">
        <title>Sequence and annotation of 42 cannabis genomes reveals extensive copy number variation in cannabinoid synthesis and pathogen resistance genes.</title>
        <authorList>
            <person name="Mckernan K.J."/>
            <person name="Helbert Y."/>
            <person name="Kane L.T."/>
            <person name="Ebling H."/>
            <person name="Zhang L."/>
            <person name="Liu B."/>
            <person name="Eaton Z."/>
            <person name="Mclaughlin S."/>
            <person name="Kingan S."/>
            <person name="Baybayan P."/>
            <person name="Concepcion G."/>
            <person name="Jordan M."/>
            <person name="Riva A."/>
            <person name="Barbazuk W."/>
            <person name="Harkins T."/>
        </authorList>
    </citation>
    <scope>NUCLEOTIDE SEQUENCE [LARGE SCALE GENOMIC DNA]</scope>
    <source>
        <strain evidence="2">cv. Jamaican Lion 4</strain>
        <tissue evidence="1">Leaf</tissue>
    </source>
</reference>